<evidence type="ECO:0000256" key="4">
    <source>
        <dbReference type="ARBA" id="ARBA00023038"/>
    </source>
</evidence>
<dbReference type="PANTHER" id="PTHR24211:SF22">
    <property type="entry name" value="TESTIN"/>
    <property type="match status" value="1"/>
</dbReference>
<evidence type="ECO:0000256" key="5">
    <source>
        <dbReference type="PROSITE-ProRule" id="PRU00125"/>
    </source>
</evidence>
<dbReference type="HOGENOM" id="CLU_008937_1_1_1"/>
<dbReference type="RefSeq" id="XP_009053516.1">
    <property type="nucleotide sequence ID" value="XM_009055268.1"/>
</dbReference>
<feature type="domain" description="LIM zinc-binding" evidence="6">
    <location>
        <begin position="276"/>
        <end position="336"/>
    </location>
</feature>
<dbReference type="OrthoDB" id="10069167at2759"/>
<feature type="non-terminal residue" evidence="8">
    <location>
        <position position="1"/>
    </location>
</feature>
<dbReference type="Pfam" id="PF06297">
    <property type="entry name" value="PET"/>
    <property type="match status" value="1"/>
</dbReference>
<dbReference type="InterPro" id="IPR010442">
    <property type="entry name" value="PET_domain"/>
</dbReference>
<dbReference type="Gene3D" id="2.10.110.10">
    <property type="entry name" value="Cysteine Rich Protein"/>
    <property type="match status" value="3"/>
</dbReference>
<evidence type="ECO:0008006" key="10">
    <source>
        <dbReference type="Google" id="ProtNLM"/>
    </source>
</evidence>
<gene>
    <name evidence="8" type="ORF">LOTGIDRAFT_116524</name>
</gene>
<dbReference type="SMART" id="SM00132">
    <property type="entry name" value="LIM"/>
    <property type="match status" value="3"/>
</dbReference>
<dbReference type="PROSITE" id="PS50023">
    <property type="entry name" value="LIM_DOMAIN_2"/>
    <property type="match status" value="2"/>
</dbReference>
<keyword evidence="9" id="KW-1185">Reference proteome</keyword>
<dbReference type="AlphaFoldDB" id="V3ZVX1"/>
<dbReference type="InterPro" id="IPR047120">
    <property type="entry name" value="Pk/Esn/Tes"/>
</dbReference>
<dbReference type="STRING" id="225164.V3ZVX1"/>
<dbReference type="FunFam" id="2.10.110.10:FF:000005">
    <property type="entry name" value="Testin isoform 1"/>
    <property type="match status" value="1"/>
</dbReference>
<evidence type="ECO:0000313" key="9">
    <source>
        <dbReference type="Proteomes" id="UP000030746"/>
    </source>
</evidence>
<dbReference type="GO" id="GO:0008270">
    <property type="term" value="F:zinc ion binding"/>
    <property type="evidence" value="ECO:0007669"/>
    <property type="project" value="InterPro"/>
</dbReference>
<reference evidence="8 9" key="1">
    <citation type="journal article" date="2013" name="Nature">
        <title>Insights into bilaterian evolution from three spiralian genomes.</title>
        <authorList>
            <person name="Simakov O."/>
            <person name="Marletaz F."/>
            <person name="Cho S.J."/>
            <person name="Edsinger-Gonzales E."/>
            <person name="Havlak P."/>
            <person name="Hellsten U."/>
            <person name="Kuo D.H."/>
            <person name="Larsson T."/>
            <person name="Lv J."/>
            <person name="Arendt D."/>
            <person name="Savage R."/>
            <person name="Osoegawa K."/>
            <person name="de Jong P."/>
            <person name="Grimwood J."/>
            <person name="Chapman J.A."/>
            <person name="Shapiro H."/>
            <person name="Aerts A."/>
            <person name="Otillar R.P."/>
            <person name="Terry A.Y."/>
            <person name="Boore J.L."/>
            <person name="Grigoriev I.V."/>
            <person name="Lindberg D.R."/>
            <person name="Seaver E.C."/>
            <person name="Weisblat D.A."/>
            <person name="Putnam N.H."/>
            <person name="Rokhsar D.S."/>
        </authorList>
    </citation>
    <scope>NUCLEOTIDE SEQUENCE [LARGE SCALE GENOMIC DNA]</scope>
</reference>
<dbReference type="SUPFAM" id="SSF57716">
    <property type="entry name" value="Glucocorticoid receptor-like (DNA-binding domain)"/>
    <property type="match status" value="2"/>
</dbReference>
<feature type="domain" description="PET" evidence="7">
    <location>
        <begin position="70"/>
        <end position="174"/>
    </location>
</feature>
<dbReference type="Proteomes" id="UP000030746">
    <property type="component" value="Unassembled WGS sequence"/>
</dbReference>
<feature type="domain" description="LIM zinc-binding" evidence="6">
    <location>
        <begin position="212"/>
        <end position="275"/>
    </location>
</feature>
<keyword evidence="3 5" id="KW-0862">Zinc</keyword>
<dbReference type="PROSITE" id="PS51303">
    <property type="entry name" value="PET"/>
    <property type="match status" value="1"/>
</dbReference>
<evidence type="ECO:0000313" key="8">
    <source>
        <dbReference type="EMBL" id="ESO95663.1"/>
    </source>
</evidence>
<protein>
    <recommendedName>
        <fullName evidence="10">Testin</fullName>
    </recommendedName>
</protein>
<accession>V3ZVX1</accession>
<organism evidence="8 9">
    <name type="scientific">Lottia gigantea</name>
    <name type="common">Giant owl limpet</name>
    <dbReference type="NCBI Taxonomy" id="225164"/>
    <lineage>
        <taxon>Eukaryota</taxon>
        <taxon>Metazoa</taxon>
        <taxon>Spiralia</taxon>
        <taxon>Lophotrochozoa</taxon>
        <taxon>Mollusca</taxon>
        <taxon>Gastropoda</taxon>
        <taxon>Patellogastropoda</taxon>
        <taxon>Lottioidea</taxon>
        <taxon>Lottiidae</taxon>
        <taxon>Lottia</taxon>
    </lineage>
</organism>
<sequence length="411" mass="47221">GPRCLKCIDACPGLELHYWRKICKHCRCPQEDHDIQTDRDRDFRPISLLFDSTFSATDSKSDWLAKFEKLNLQDPAVMMKMQTIYTQNYSQPPLPYTLTRSQKYVSMLPEDKQEFATQLRRRQLQRQLPLHDLDPRFCNSLTEKELPKYEKFSEKRRKKAAGIGNIGEVNSTEGSMDHLTASGGPTPQTNLLASQDGTRALGRHSSSSFYFQKCHCCKGLMENRTVAVFAGRMVGTCWHPGCFMCKTCKELLVDNIYFYKGAEIYCGRHYADLQYPRCAACDEIIFAREYTQAENRSWHVQHFCCWCCDAPLAGQRYIAKNNNPYCIVCFDRLFSKICSTCQRPITADSPGMTHGDLHWHACPHCFSCHVCGTSLINNHFLLREGNLYCSVDCRQRTLNVHKAALSRNYAT</sequence>
<dbReference type="OMA" id="LPGECWH"/>
<evidence type="ECO:0000256" key="1">
    <source>
        <dbReference type="ARBA" id="ARBA00022723"/>
    </source>
</evidence>
<dbReference type="CTD" id="20231359"/>
<evidence type="ECO:0000256" key="2">
    <source>
        <dbReference type="ARBA" id="ARBA00022737"/>
    </source>
</evidence>
<keyword evidence="2" id="KW-0677">Repeat</keyword>
<dbReference type="EMBL" id="KB201611">
    <property type="protein sequence ID" value="ESO95663.1"/>
    <property type="molecule type" value="Genomic_DNA"/>
</dbReference>
<dbReference type="CDD" id="cd09341">
    <property type="entry name" value="LIM2_Testin_like"/>
    <property type="match status" value="1"/>
</dbReference>
<dbReference type="PANTHER" id="PTHR24211">
    <property type="entry name" value="LIM DOMAIN-CONTAINING PROTEIN"/>
    <property type="match status" value="1"/>
</dbReference>
<proteinExistence type="predicted"/>
<name>V3ZVX1_LOTGI</name>
<dbReference type="GeneID" id="20231359"/>
<evidence type="ECO:0000256" key="3">
    <source>
        <dbReference type="ARBA" id="ARBA00022833"/>
    </source>
</evidence>
<keyword evidence="1 5" id="KW-0479">Metal-binding</keyword>
<dbReference type="Pfam" id="PF00412">
    <property type="entry name" value="LIM"/>
    <property type="match status" value="3"/>
</dbReference>
<evidence type="ECO:0000259" key="7">
    <source>
        <dbReference type="PROSITE" id="PS51303"/>
    </source>
</evidence>
<keyword evidence="4 5" id="KW-0440">LIM domain</keyword>
<dbReference type="InterPro" id="IPR001781">
    <property type="entry name" value="Znf_LIM"/>
</dbReference>
<dbReference type="KEGG" id="lgi:LOTGIDRAFT_116524"/>
<dbReference type="PROSITE" id="PS00478">
    <property type="entry name" value="LIM_DOMAIN_1"/>
    <property type="match status" value="1"/>
</dbReference>
<evidence type="ECO:0000259" key="6">
    <source>
        <dbReference type="PROSITE" id="PS50023"/>
    </source>
</evidence>